<dbReference type="InterPro" id="IPR023753">
    <property type="entry name" value="FAD/NAD-binding_dom"/>
</dbReference>
<dbReference type="PANTHER" id="PTHR42917">
    <property type="entry name" value="2,4-DIENOYL-COA REDUCTASE"/>
    <property type="match status" value="1"/>
</dbReference>
<dbReference type="SUPFAM" id="SSF51905">
    <property type="entry name" value="FAD/NAD(P)-binding domain"/>
    <property type="match status" value="1"/>
</dbReference>
<name>A0A7G9GSY3_9FIRM</name>
<keyword evidence="6" id="KW-0479">Metal-binding</keyword>
<dbReference type="Gene3D" id="3.20.20.70">
    <property type="entry name" value="Aldolase class I"/>
    <property type="match status" value="1"/>
</dbReference>
<reference evidence="12 13" key="1">
    <citation type="submission" date="2020-08" db="EMBL/GenBank/DDBJ databases">
        <authorList>
            <person name="Liu C."/>
            <person name="Sun Q."/>
        </authorList>
    </citation>
    <scope>NUCLEOTIDE SEQUENCE [LARGE SCALE GENOMIC DNA]</scope>
    <source>
        <strain evidence="12 13">NSJ-61</strain>
    </source>
</reference>
<evidence type="ECO:0000256" key="5">
    <source>
        <dbReference type="ARBA" id="ARBA00022643"/>
    </source>
</evidence>
<gene>
    <name evidence="12" type="ORF">H9Q80_08250</name>
</gene>
<dbReference type="PRINTS" id="PR00469">
    <property type="entry name" value="PNDRDTASEII"/>
</dbReference>
<organism evidence="12 13">
    <name type="scientific">[Eubacterium] hominis</name>
    <dbReference type="NCBI Taxonomy" id="2764325"/>
    <lineage>
        <taxon>Bacteria</taxon>
        <taxon>Bacillati</taxon>
        <taxon>Bacillota</taxon>
        <taxon>Erysipelotrichia</taxon>
        <taxon>Erysipelotrichales</taxon>
        <taxon>Erysipelotrichaceae</taxon>
        <taxon>Amedibacillus</taxon>
    </lineage>
</organism>
<evidence type="ECO:0000256" key="1">
    <source>
        <dbReference type="ARBA" id="ARBA00001917"/>
    </source>
</evidence>
<dbReference type="InterPro" id="IPR036188">
    <property type="entry name" value="FAD/NAD-bd_sf"/>
</dbReference>
<dbReference type="InterPro" id="IPR013785">
    <property type="entry name" value="Aldolase_TIM"/>
</dbReference>
<keyword evidence="8" id="KW-0408">Iron</keyword>
<evidence type="ECO:0000256" key="8">
    <source>
        <dbReference type="ARBA" id="ARBA00023004"/>
    </source>
</evidence>
<dbReference type="GO" id="GO:0010181">
    <property type="term" value="F:FMN binding"/>
    <property type="evidence" value="ECO:0007669"/>
    <property type="project" value="InterPro"/>
</dbReference>
<keyword evidence="9" id="KW-0411">Iron-sulfur</keyword>
<feature type="domain" description="FAD/NAD(P)-binding" evidence="11">
    <location>
        <begin position="377"/>
        <end position="605"/>
    </location>
</feature>
<dbReference type="PANTHER" id="PTHR42917:SF2">
    <property type="entry name" value="2,4-DIENOYL-COA REDUCTASE [(2E)-ENOYL-COA-PRODUCING]"/>
    <property type="match status" value="1"/>
</dbReference>
<dbReference type="Gene3D" id="3.40.50.720">
    <property type="entry name" value="NAD(P)-binding Rossmann-like Domain"/>
    <property type="match status" value="1"/>
</dbReference>
<sequence>MKYPHLFEPLKVNQMIIKNRIISAPLGSLTDKSISGIGMIIRGTSGCVPDGRSRMAPGPYCFEDMIQSTKVREQVSIIRQRGAKAEFELCHVGQYAKVAPGDYAIGPVGFIREDGTEVKAMDETMMNEVADAFAKGAMDAKEYDFDMVMLHFGHGWLPTQFLSPHFNKRTDAYGGSFENRIKFPKMIVERVRKAVGPDYPLDMRISLNEYIEDGTDTQEIIRFIQHIEDKIDMVHVSCGLERELSAMTKMTTSPYFPHMVNTKYSKIVKEAVHIPVAVVGAIMTPEEAEGIIANKEADAIVVGRQIIADPFWTKKVWEDKTEDIVPCLRCLNCYNMYAREKDKHYGMKSITCCSVNPRYLHEDRVPVKLSKAEHKKKVYVIGGGPAGCKAALTAYERGHDVIIMEKEDHLGGQLYCSEFDESKQDLKRYKDYLIRQIEKSDIEVRYHCDATKCKEELKHADSIIVAVGAQPVVPHIKGIDQPHVMNALYAYEHQTEIKEHVVIVGGGSVGTELAKLLAKQKKKVTIVEYQKQLCSNLNEHVRMGLLQQLSMSGDIDILLESECKEIHSNMIIVETKDGIKTIYADTVIISVGMKSRRDIANEFYGIVQDTNIIGDANRPATVAEATHDGYYVSASL</sequence>
<proteinExistence type="inferred from homology"/>
<dbReference type="EMBL" id="CP060636">
    <property type="protein sequence ID" value="QNM13915.1"/>
    <property type="molecule type" value="Genomic_DNA"/>
</dbReference>
<dbReference type="RefSeq" id="WP_187426298.1">
    <property type="nucleotide sequence ID" value="NZ_CP060636.1"/>
</dbReference>
<comment type="cofactor">
    <cofactor evidence="2">
        <name>[4Fe-4S] cluster</name>
        <dbReference type="ChEBI" id="CHEBI:49883"/>
    </cofactor>
</comment>
<dbReference type="Proteomes" id="UP000515856">
    <property type="component" value="Chromosome"/>
</dbReference>
<dbReference type="AlphaFoldDB" id="A0A7G9GSY3"/>
<dbReference type="Gene3D" id="3.50.50.60">
    <property type="entry name" value="FAD/NAD(P)-binding domain"/>
    <property type="match status" value="1"/>
</dbReference>
<dbReference type="InterPro" id="IPR051793">
    <property type="entry name" value="NADH:flavin_oxidoreductase"/>
</dbReference>
<comment type="cofactor">
    <cofactor evidence="1">
        <name>FMN</name>
        <dbReference type="ChEBI" id="CHEBI:58210"/>
    </cofactor>
</comment>
<keyword evidence="5" id="KW-0288">FMN</keyword>
<dbReference type="GO" id="GO:0016491">
    <property type="term" value="F:oxidoreductase activity"/>
    <property type="evidence" value="ECO:0007669"/>
    <property type="project" value="UniProtKB-KW"/>
</dbReference>
<evidence type="ECO:0000256" key="2">
    <source>
        <dbReference type="ARBA" id="ARBA00001966"/>
    </source>
</evidence>
<evidence type="ECO:0000313" key="12">
    <source>
        <dbReference type="EMBL" id="QNM13915.1"/>
    </source>
</evidence>
<evidence type="ECO:0000259" key="11">
    <source>
        <dbReference type="Pfam" id="PF07992"/>
    </source>
</evidence>
<evidence type="ECO:0000256" key="4">
    <source>
        <dbReference type="ARBA" id="ARBA00022630"/>
    </source>
</evidence>
<dbReference type="GO" id="GO:0046872">
    <property type="term" value="F:metal ion binding"/>
    <property type="evidence" value="ECO:0007669"/>
    <property type="project" value="UniProtKB-KW"/>
</dbReference>
<keyword evidence="13" id="KW-1185">Reference proteome</keyword>
<evidence type="ECO:0000256" key="6">
    <source>
        <dbReference type="ARBA" id="ARBA00022723"/>
    </source>
</evidence>
<keyword evidence="4" id="KW-0285">Flavoprotein</keyword>
<dbReference type="Pfam" id="PF07992">
    <property type="entry name" value="Pyr_redox_2"/>
    <property type="match status" value="1"/>
</dbReference>
<keyword evidence="7" id="KW-0560">Oxidoreductase</keyword>
<dbReference type="CDD" id="cd02803">
    <property type="entry name" value="OYE_like_FMN_family"/>
    <property type="match status" value="1"/>
</dbReference>
<dbReference type="InterPro" id="IPR001155">
    <property type="entry name" value="OxRdtase_FMN_N"/>
</dbReference>
<dbReference type="Pfam" id="PF00724">
    <property type="entry name" value="Oxidored_FMN"/>
    <property type="match status" value="1"/>
</dbReference>
<evidence type="ECO:0000256" key="9">
    <source>
        <dbReference type="ARBA" id="ARBA00023014"/>
    </source>
</evidence>
<comment type="similarity">
    <text evidence="3">In the N-terminal section; belongs to the NADH:flavin oxidoreductase/NADH oxidase family.</text>
</comment>
<dbReference type="SUPFAM" id="SSF51395">
    <property type="entry name" value="FMN-linked oxidoreductases"/>
    <property type="match status" value="1"/>
</dbReference>
<evidence type="ECO:0000256" key="7">
    <source>
        <dbReference type="ARBA" id="ARBA00023002"/>
    </source>
</evidence>
<evidence type="ECO:0000313" key="13">
    <source>
        <dbReference type="Proteomes" id="UP000515856"/>
    </source>
</evidence>
<evidence type="ECO:0000256" key="3">
    <source>
        <dbReference type="ARBA" id="ARBA00011048"/>
    </source>
</evidence>
<dbReference type="PRINTS" id="PR00368">
    <property type="entry name" value="FADPNR"/>
</dbReference>
<feature type="domain" description="NADH:flavin oxidoreductase/NADH oxidase N-terminal" evidence="10">
    <location>
        <begin position="6"/>
        <end position="319"/>
    </location>
</feature>
<dbReference type="GO" id="GO:0051536">
    <property type="term" value="F:iron-sulfur cluster binding"/>
    <property type="evidence" value="ECO:0007669"/>
    <property type="project" value="UniProtKB-KW"/>
</dbReference>
<accession>A0A7G9GSY3</accession>
<dbReference type="KEGG" id="ehn:H9Q80_08250"/>
<protein>
    <submittedName>
        <fullName evidence="12">FAD-dependent oxidoreductase</fullName>
    </submittedName>
</protein>
<evidence type="ECO:0000259" key="10">
    <source>
        <dbReference type="Pfam" id="PF00724"/>
    </source>
</evidence>